<dbReference type="GO" id="GO:0051537">
    <property type="term" value="F:2 iron, 2 sulfur cluster binding"/>
    <property type="evidence" value="ECO:0007669"/>
    <property type="project" value="UniProtKB-KW"/>
</dbReference>
<dbReference type="GO" id="GO:0006221">
    <property type="term" value="P:pyrimidine nucleotide biosynthetic process"/>
    <property type="evidence" value="ECO:0007669"/>
    <property type="project" value="InterPro"/>
</dbReference>
<keyword evidence="2 4" id="KW-0285">Flavoprotein</keyword>
<dbReference type="GO" id="GO:0046872">
    <property type="term" value="F:metal ion binding"/>
    <property type="evidence" value="ECO:0007669"/>
    <property type="project" value="UniProtKB-KW"/>
</dbReference>
<dbReference type="EC" id="1.3.1.14" evidence="7"/>
<dbReference type="InterPro" id="IPR012165">
    <property type="entry name" value="Cyt_c3_hydrogenase_gsu"/>
</dbReference>
<dbReference type="PANTHER" id="PTHR43513">
    <property type="entry name" value="DIHYDROOROTATE DEHYDROGENASE B (NAD(+)), ELECTRON TRANSFER SUBUNIT"/>
    <property type="match status" value="1"/>
</dbReference>
<comment type="similarity">
    <text evidence="1">Belongs to the PyrK family.</text>
</comment>
<evidence type="ECO:0000256" key="1">
    <source>
        <dbReference type="ARBA" id="ARBA00006422"/>
    </source>
</evidence>
<dbReference type="Pfam" id="PF10418">
    <property type="entry name" value="DHODB_Fe-S_bind"/>
    <property type="match status" value="1"/>
</dbReference>
<feature type="binding site" evidence="5">
    <location>
        <position position="222"/>
    </location>
    <ligand>
        <name>[2Fe-2S] cluster</name>
        <dbReference type="ChEBI" id="CHEBI:190135"/>
    </ligand>
</feature>
<feature type="domain" description="Dihydroorotate dehydrogenase electron transfer subunit iron-sulphur cluster binding" evidence="6">
    <location>
        <begin position="210"/>
        <end position="249"/>
    </location>
</feature>
<dbReference type="SUPFAM" id="SSF52343">
    <property type="entry name" value="Ferredoxin reductase-like, C-terminal NADP-linked domain"/>
    <property type="match status" value="1"/>
</dbReference>
<dbReference type="GO" id="GO:0004589">
    <property type="term" value="F:dihydroorotate dehydrogenase (NAD+) activity"/>
    <property type="evidence" value="ECO:0007669"/>
    <property type="project" value="UniProtKB-EC"/>
</dbReference>
<gene>
    <name evidence="7" type="ORF">AVDCRST_MAG25-3620</name>
</gene>
<evidence type="ECO:0000313" key="7">
    <source>
        <dbReference type="EMBL" id="CAA9495089.1"/>
    </source>
</evidence>
<protein>
    <submittedName>
        <fullName evidence="7">Dihydroorotate dehydrogenase (NAD(+)), electron transfer subunit</fullName>
        <ecNumber evidence="7">1.3.1.14</ecNumber>
    </submittedName>
</protein>
<dbReference type="PIRSF" id="PIRSF006816">
    <property type="entry name" value="Cyc3_hyd_g"/>
    <property type="match status" value="1"/>
</dbReference>
<feature type="binding site" evidence="5">
    <location>
        <position position="238"/>
    </location>
    <ligand>
        <name>[2Fe-2S] cluster</name>
        <dbReference type="ChEBI" id="CHEBI:190135"/>
    </ligand>
</feature>
<keyword evidence="5" id="KW-0411">Iron-sulfur</keyword>
<dbReference type="InterPro" id="IPR050353">
    <property type="entry name" value="PyrK_electron_transfer"/>
</dbReference>
<dbReference type="InterPro" id="IPR019480">
    <property type="entry name" value="Dihydroorotate_DH_Fe-S-bd"/>
</dbReference>
<sequence>MVKLHPVEVLDREEHGRHVLLRYRWTGAAPEPGQFVMARPERHANLDPFLPRPLFAHDHDGDEVSLLFEVRGRGTALLAGEDAGLLVSAPLGHGFATEKGGPVALVGGGVWVSPLKLLSRRLEDVGTRHDVYLEVPGDAPGAYAGFLRSRYGGAALVETGGDADPSRKVLERIGDLSRYAALYASGTAEMLGAVKSAADGIVPAQLALRERMACANGSCYGCAVPVWDEGETAYRRTCVEGPVFEAGALAW</sequence>
<keyword evidence="5" id="KW-0408">Iron</keyword>
<reference evidence="7" key="1">
    <citation type="submission" date="2020-02" db="EMBL/GenBank/DDBJ databases">
        <authorList>
            <person name="Meier V. D."/>
        </authorList>
    </citation>
    <scope>NUCLEOTIDE SEQUENCE</scope>
    <source>
        <strain evidence="7">AVDCRST_MAG25</strain>
    </source>
</reference>
<keyword evidence="3 4" id="KW-0274">FAD</keyword>
<feature type="binding site" evidence="5">
    <location>
        <position position="219"/>
    </location>
    <ligand>
        <name>[2Fe-2S] cluster</name>
        <dbReference type="ChEBI" id="CHEBI:190135"/>
    </ligand>
</feature>
<dbReference type="InterPro" id="IPR037117">
    <property type="entry name" value="Dihydroorotate_DH_ele_sf"/>
</dbReference>
<evidence type="ECO:0000256" key="3">
    <source>
        <dbReference type="ARBA" id="ARBA00022827"/>
    </source>
</evidence>
<dbReference type="GO" id="GO:0050660">
    <property type="term" value="F:flavin adenine dinucleotide binding"/>
    <property type="evidence" value="ECO:0007669"/>
    <property type="project" value="InterPro"/>
</dbReference>
<feature type="binding site" evidence="5">
    <location>
        <position position="214"/>
    </location>
    <ligand>
        <name>[2Fe-2S] cluster</name>
        <dbReference type="ChEBI" id="CHEBI:190135"/>
    </ligand>
</feature>
<comment type="cofactor">
    <cofactor evidence="4">
        <name>FAD</name>
        <dbReference type="ChEBI" id="CHEBI:57692"/>
    </cofactor>
    <text evidence="4">Binds 1 FAD per subunit.</text>
</comment>
<dbReference type="PANTHER" id="PTHR43513:SF3">
    <property type="entry name" value="DIHYDROOROTATE DEHYDROGENASE B (NAD(+)), ELECTRON TRANSFER SUBUNIT-RELATED"/>
    <property type="match status" value="1"/>
</dbReference>
<name>A0A6J4SCB6_9ACTN</name>
<keyword evidence="5" id="KW-0001">2Fe-2S</keyword>
<evidence type="ECO:0000256" key="5">
    <source>
        <dbReference type="PIRSR" id="PIRSR006816-2"/>
    </source>
</evidence>
<dbReference type="Gene3D" id="2.40.30.10">
    <property type="entry name" value="Translation factors"/>
    <property type="match status" value="1"/>
</dbReference>
<evidence type="ECO:0000256" key="4">
    <source>
        <dbReference type="PIRSR" id="PIRSR006816-1"/>
    </source>
</evidence>
<feature type="binding site" evidence="4">
    <location>
        <begin position="74"/>
        <end position="75"/>
    </location>
    <ligand>
        <name>FAD</name>
        <dbReference type="ChEBI" id="CHEBI:57692"/>
    </ligand>
</feature>
<dbReference type="InterPro" id="IPR039261">
    <property type="entry name" value="FNR_nucleotide-bd"/>
</dbReference>
<accession>A0A6J4SCB6</accession>
<keyword evidence="7" id="KW-0560">Oxidoreductase</keyword>
<evidence type="ECO:0000256" key="2">
    <source>
        <dbReference type="ARBA" id="ARBA00022630"/>
    </source>
</evidence>
<keyword evidence="5" id="KW-0479">Metal-binding</keyword>
<dbReference type="AlphaFoldDB" id="A0A6J4SCB6"/>
<dbReference type="Gene3D" id="2.10.240.10">
    <property type="entry name" value="Dihydroorotate dehydrogenase, electron transfer subunit"/>
    <property type="match status" value="1"/>
</dbReference>
<dbReference type="EMBL" id="CADCVI010000245">
    <property type="protein sequence ID" value="CAA9495089.1"/>
    <property type="molecule type" value="Genomic_DNA"/>
</dbReference>
<proteinExistence type="inferred from homology"/>
<comment type="cofactor">
    <cofactor evidence="5">
        <name>[2Fe-2S] cluster</name>
        <dbReference type="ChEBI" id="CHEBI:190135"/>
    </cofactor>
    <text evidence="5">Binds 1 [2Fe-2S] cluster per subunit.</text>
</comment>
<evidence type="ECO:0000259" key="6">
    <source>
        <dbReference type="Pfam" id="PF10418"/>
    </source>
</evidence>
<organism evidence="7">
    <name type="scientific">uncultured Rubrobacteraceae bacterium</name>
    <dbReference type="NCBI Taxonomy" id="349277"/>
    <lineage>
        <taxon>Bacteria</taxon>
        <taxon>Bacillati</taxon>
        <taxon>Actinomycetota</taxon>
        <taxon>Rubrobacteria</taxon>
        <taxon>Rubrobacterales</taxon>
        <taxon>Rubrobacteraceae</taxon>
        <taxon>environmental samples</taxon>
    </lineage>
</organism>